<dbReference type="InterPro" id="IPR036271">
    <property type="entry name" value="Tet_transcr_reg_TetR-rel_C_sf"/>
</dbReference>
<comment type="caution">
    <text evidence="6">The sequence shown here is derived from an EMBL/GenBank/DDBJ whole genome shotgun (WGS) entry which is preliminary data.</text>
</comment>
<dbReference type="Pfam" id="PF00440">
    <property type="entry name" value="TetR_N"/>
    <property type="match status" value="1"/>
</dbReference>
<dbReference type="InterPro" id="IPR050109">
    <property type="entry name" value="HTH-type_TetR-like_transc_reg"/>
</dbReference>
<dbReference type="RefSeq" id="WP_221859154.1">
    <property type="nucleotide sequence ID" value="NZ_BAAAYV010000009.1"/>
</dbReference>
<dbReference type="Proteomes" id="UP001410795">
    <property type="component" value="Unassembled WGS sequence"/>
</dbReference>
<dbReference type="EMBL" id="BAAAYV010000009">
    <property type="protein sequence ID" value="GAA3658926.1"/>
    <property type="molecule type" value="Genomic_DNA"/>
</dbReference>
<dbReference type="PANTHER" id="PTHR30055">
    <property type="entry name" value="HTH-TYPE TRANSCRIPTIONAL REGULATOR RUTR"/>
    <property type="match status" value="1"/>
</dbReference>
<reference evidence="7" key="1">
    <citation type="journal article" date="2019" name="Int. J. Syst. Evol. Microbiol.">
        <title>The Global Catalogue of Microorganisms (GCM) 10K type strain sequencing project: providing services to taxonomists for standard genome sequencing and annotation.</title>
        <authorList>
            <consortium name="The Broad Institute Genomics Platform"/>
            <consortium name="The Broad Institute Genome Sequencing Center for Infectious Disease"/>
            <person name="Wu L."/>
            <person name="Ma J."/>
        </authorList>
    </citation>
    <scope>NUCLEOTIDE SEQUENCE [LARGE SCALE GENOMIC DNA]</scope>
    <source>
        <strain evidence="7">JCM 16546</strain>
    </source>
</reference>
<evidence type="ECO:0000313" key="7">
    <source>
        <dbReference type="Proteomes" id="UP001410795"/>
    </source>
</evidence>
<dbReference type="InterPro" id="IPR009057">
    <property type="entry name" value="Homeodomain-like_sf"/>
</dbReference>
<evidence type="ECO:0000259" key="5">
    <source>
        <dbReference type="PROSITE" id="PS50977"/>
    </source>
</evidence>
<keyword evidence="2 4" id="KW-0238">DNA-binding</keyword>
<sequence>MGTRRYNSPAREEASARTRRRIVTAAARLFARDGYSGTTIAAIAAEAGVSAQSVHLAGAKRSLLMAAFELTLAGDEGTHPLHERPALTAIMALPADDALDAYVSFLAQANARTAGIHRALYDAARTDDAVAALVADLDRRRHEDIRAAVVWAQSRGLLRGEVDADERTDVLTYLVSPDTYRFFTGDLGWDDERYRSWLRDAIERLVFADTSSRAG</sequence>
<evidence type="ECO:0000313" key="6">
    <source>
        <dbReference type="EMBL" id="GAA3658926.1"/>
    </source>
</evidence>
<name>A0ABP7BH11_9MICO</name>
<evidence type="ECO:0000256" key="3">
    <source>
        <dbReference type="ARBA" id="ARBA00023163"/>
    </source>
</evidence>
<dbReference type="InterPro" id="IPR001647">
    <property type="entry name" value="HTH_TetR"/>
</dbReference>
<keyword evidence="1" id="KW-0805">Transcription regulation</keyword>
<keyword evidence="3" id="KW-0804">Transcription</keyword>
<protein>
    <submittedName>
        <fullName evidence="6">TetR/AcrR family transcriptional regulator</fullName>
    </submittedName>
</protein>
<dbReference type="SUPFAM" id="SSF48498">
    <property type="entry name" value="Tetracyclin repressor-like, C-terminal domain"/>
    <property type="match status" value="1"/>
</dbReference>
<organism evidence="6 7">
    <name type="scientific">Microbacterium marinilacus</name>
    <dbReference type="NCBI Taxonomy" id="415209"/>
    <lineage>
        <taxon>Bacteria</taxon>
        <taxon>Bacillati</taxon>
        <taxon>Actinomycetota</taxon>
        <taxon>Actinomycetes</taxon>
        <taxon>Micrococcales</taxon>
        <taxon>Microbacteriaceae</taxon>
        <taxon>Microbacterium</taxon>
    </lineage>
</organism>
<feature type="DNA-binding region" description="H-T-H motif" evidence="4">
    <location>
        <begin position="39"/>
        <end position="58"/>
    </location>
</feature>
<proteinExistence type="predicted"/>
<evidence type="ECO:0000256" key="2">
    <source>
        <dbReference type="ARBA" id="ARBA00023125"/>
    </source>
</evidence>
<evidence type="ECO:0000256" key="1">
    <source>
        <dbReference type="ARBA" id="ARBA00023015"/>
    </source>
</evidence>
<evidence type="ECO:0000256" key="4">
    <source>
        <dbReference type="PROSITE-ProRule" id="PRU00335"/>
    </source>
</evidence>
<keyword evidence="7" id="KW-1185">Reference proteome</keyword>
<dbReference type="PROSITE" id="PS50977">
    <property type="entry name" value="HTH_TETR_2"/>
    <property type="match status" value="1"/>
</dbReference>
<feature type="domain" description="HTH tetR-type" evidence="5">
    <location>
        <begin position="16"/>
        <end position="76"/>
    </location>
</feature>
<accession>A0ABP7BH11</accession>
<dbReference type="PANTHER" id="PTHR30055:SF234">
    <property type="entry name" value="HTH-TYPE TRANSCRIPTIONAL REGULATOR BETI"/>
    <property type="match status" value="1"/>
</dbReference>
<gene>
    <name evidence="6" type="ORF">GCM10022202_19400</name>
</gene>
<dbReference type="SUPFAM" id="SSF46689">
    <property type="entry name" value="Homeodomain-like"/>
    <property type="match status" value="1"/>
</dbReference>
<dbReference type="Gene3D" id="1.10.357.10">
    <property type="entry name" value="Tetracycline Repressor, domain 2"/>
    <property type="match status" value="1"/>
</dbReference>